<sequence length="154" mass="18321">MKTAYDMDWVHCNKCSLQFRANPKCIPFSYDKLHAHYKDMPAQMRFVFQDQIPPLQSIFKTAQFRKSQWKRLFNSLKCNLPILIKKNQNLTKSITNVQDQIQKLEADNKSLKNRISQKQIQLQENKKRFSTAQKGTEASYILPMRSFIYEGYDY</sequence>
<evidence type="ECO:0000313" key="1">
    <source>
        <dbReference type="EMBL" id="CAF2823501.1"/>
    </source>
</evidence>
<dbReference type="Proteomes" id="UP000675881">
    <property type="component" value="Chromosome 13"/>
</dbReference>
<protein>
    <submittedName>
        <fullName evidence="1">(salmon louse) hypothetical protein</fullName>
    </submittedName>
</protein>
<dbReference type="AlphaFoldDB" id="A0A7R8CHE8"/>
<evidence type="ECO:0000313" key="2">
    <source>
        <dbReference type="Proteomes" id="UP000675881"/>
    </source>
</evidence>
<dbReference type="EMBL" id="HG994592">
    <property type="protein sequence ID" value="CAF2823501.1"/>
    <property type="molecule type" value="Genomic_DNA"/>
</dbReference>
<proteinExistence type="predicted"/>
<accession>A0A7R8CHE8</accession>
<dbReference type="OrthoDB" id="2535391at2759"/>
<keyword evidence="2" id="KW-1185">Reference proteome</keyword>
<organism evidence="1 2">
    <name type="scientific">Lepeophtheirus salmonis</name>
    <name type="common">Salmon louse</name>
    <name type="synonym">Caligus salmonis</name>
    <dbReference type="NCBI Taxonomy" id="72036"/>
    <lineage>
        <taxon>Eukaryota</taxon>
        <taxon>Metazoa</taxon>
        <taxon>Ecdysozoa</taxon>
        <taxon>Arthropoda</taxon>
        <taxon>Crustacea</taxon>
        <taxon>Multicrustacea</taxon>
        <taxon>Hexanauplia</taxon>
        <taxon>Copepoda</taxon>
        <taxon>Siphonostomatoida</taxon>
        <taxon>Caligidae</taxon>
        <taxon>Lepeophtheirus</taxon>
    </lineage>
</organism>
<reference evidence="1" key="1">
    <citation type="submission" date="2021-02" db="EMBL/GenBank/DDBJ databases">
        <authorList>
            <person name="Bekaert M."/>
        </authorList>
    </citation>
    <scope>NUCLEOTIDE SEQUENCE</scope>
    <source>
        <strain evidence="1">IoA-00</strain>
    </source>
</reference>
<name>A0A7R8CHE8_LEPSM</name>
<gene>
    <name evidence="1" type="ORF">LSAA_3920</name>
</gene>